<dbReference type="AlphaFoldDB" id="D4DMC4"/>
<gene>
    <name evidence="1" type="ORF">NEIELOOT_00191</name>
</gene>
<organism evidence="1 2">
    <name type="scientific">Neisseria elongata subsp. glycolytica ATCC 29315</name>
    <dbReference type="NCBI Taxonomy" id="546263"/>
    <lineage>
        <taxon>Bacteria</taxon>
        <taxon>Pseudomonadati</taxon>
        <taxon>Pseudomonadota</taxon>
        <taxon>Betaproteobacteria</taxon>
        <taxon>Neisseriales</taxon>
        <taxon>Neisseriaceae</taxon>
        <taxon>Neisseria</taxon>
    </lineage>
</organism>
<sequence length="50" mass="6005">MDDVFIRPLRPFGRRRLYRRWFGYREAVRPSEKYFRFGGVFSDGLGLFGG</sequence>
<accession>D4DMC4</accession>
<evidence type="ECO:0000313" key="2">
    <source>
        <dbReference type="Proteomes" id="UP000005536"/>
    </source>
</evidence>
<name>D4DMC4_NEIEG</name>
<reference evidence="1 2" key="1">
    <citation type="submission" date="2010-02" db="EMBL/GenBank/DDBJ databases">
        <authorList>
            <person name="Weinstock G."/>
            <person name="Sodergren E."/>
            <person name="Clifton S."/>
            <person name="Fulton L."/>
            <person name="Fulton B."/>
            <person name="Courtney L."/>
            <person name="Fronick C."/>
            <person name="Harrison M."/>
            <person name="Strong C."/>
            <person name="Farmer C."/>
            <person name="Delahaunty K."/>
            <person name="Markovic C."/>
            <person name="Hall O."/>
            <person name="Minx P."/>
            <person name="Tomlinson C."/>
            <person name="Mitreva M."/>
            <person name="Nelson J."/>
            <person name="Hou S."/>
            <person name="Wollam A."/>
            <person name="Pepin K.H."/>
            <person name="Johnson M."/>
            <person name="Bhonagiri V."/>
            <person name="Zhang X."/>
            <person name="Suruliraj S."/>
            <person name="Warren W."/>
            <person name="Chinwalla A."/>
            <person name="Mardis E.R."/>
            <person name="Wilson R.K."/>
        </authorList>
    </citation>
    <scope>NUCLEOTIDE SEQUENCE [LARGE SCALE GENOMIC DNA]</scope>
    <source>
        <strain evidence="1 2">ATCC 29315</strain>
    </source>
</reference>
<protein>
    <submittedName>
        <fullName evidence="1">Uncharacterized protein</fullName>
    </submittedName>
</protein>
<dbReference type="EMBL" id="ADBF01000004">
    <property type="protein sequence ID" value="EFE51040.1"/>
    <property type="molecule type" value="Genomic_DNA"/>
</dbReference>
<proteinExistence type="predicted"/>
<evidence type="ECO:0000313" key="1">
    <source>
        <dbReference type="EMBL" id="EFE51040.1"/>
    </source>
</evidence>
<comment type="caution">
    <text evidence="1">The sequence shown here is derived from an EMBL/GenBank/DDBJ whole genome shotgun (WGS) entry which is preliminary data.</text>
</comment>
<dbReference type="Proteomes" id="UP000005536">
    <property type="component" value="Unassembled WGS sequence"/>
</dbReference>